<proteinExistence type="predicted"/>
<evidence type="ECO:0000313" key="2">
    <source>
        <dbReference type="Proteomes" id="UP000029780"/>
    </source>
</evidence>
<sequence length="138" mass="16397">MEERLLEYVENVFLVNRNRLTFRESKVELSGFTTKKLFLGGIQLCEWFERRDGDKLRYRIEALTFRMEGNLTEDIFFRNLKKELDYVALAGDLKKSLENTFGEKIELLRNKNRELKYRPEGRGALNAQEHFKVLSGQQ</sequence>
<dbReference type="Proteomes" id="UP000029780">
    <property type="component" value="Segment"/>
</dbReference>
<evidence type="ECO:0000313" key="1">
    <source>
        <dbReference type="EMBL" id="ADB03872.1"/>
    </source>
</evidence>
<reference evidence="1 2" key="1">
    <citation type="journal article" date="2009" name="Proc. Natl. Acad. Sci. U.S.A.">
        <title>Giant Marseillevirus highlights the role of amoebae as a melting pot in emergence of chimeric microorganisms.</title>
        <authorList>
            <person name="Boyer M."/>
            <person name="Yutin N."/>
            <person name="Pagnier I."/>
            <person name="Barrassi L."/>
            <person name="Fournous G."/>
            <person name="Espinosa L."/>
            <person name="Robert C."/>
            <person name="Azza S."/>
            <person name="Sun S."/>
            <person name="Rossmann M.G."/>
            <person name="Suzan-Monti M."/>
            <person name="La Scola B."/>
            <person name="Koonin E.V."/>
            <person name="Raoult D."/>
        </authorList>
    </citation>
    <scope>NUCLEOTIDE SEQUENCE [LARGE SCALE GENOMIC DNA]</scope>
    <source>
        <strain evidence="1 2">T19</strain>
    </source>
</reference>
<dbReference type="RefSeq" id="YP_003406834.1">
    <property type="nucleotide sequence ID" value="NC_013756.1"/>
</dbReference>
<accession>D2XA95</accession>
<name>D2XA95_GBMV</name>
<dbReference type="EMBL" id="GU071086">
    <property type="protein sequence ID" value="ADB03872.1"/>
    <property type="molecule type" value="Genomic_DNA"/>
</dbReference>
<organism evidence="1 2">
    <name type="scientific">Marseillevirus marseillevirus</name>
    <name type="common">GBM</name>
    <dbReference type="NCBI Taxonomy" id="694581"/>
    <lineage>
        <taxon>Viruses</taxon>
        <taxon>Varidnaviria</taxon>
        <taxon>Bamfordvirae</taxon>
        <taxon>Nucleocytoviricota</taxon>
        <taxon>Megaviricetes</taxon>
        <taxon>Pimascovirales</taxon>
        <taxon>Pimascovirales incertae sedis</taxon>
        <taxon>Marseilleviridae</taxon>
        <taxon>Marseillevirus</taxon>
        <taxon>Marseillevirus massiliense</taxon>
    </lineage>
</organism>
<protein>
    <submittedName>
        <fullName evidence="1">Uncharacterized protein</fullName>
    </submittedName>
</protein>
<organismHost>
    <name type="scientific">Acanthamoeba</name>
    <dbReference type="NCBI Taxonomy" id="5754"/>
</organismHost>
<dbReference type="KEGG" id="vg:8746324"/>
<dbReference type="GeneID" id="8746324"/>
<keyword evidence="2" id="KW-1185">Reference proteome</keyword>
<gene>
    <name evidence="1" type="ORF">MAR_ORF087</name>
</gene>